<dbReference type="AlphaFoldDB" id="A0A0F9T690"/>
<organism evidence="1">
    <name type="scientific">marine sediment metagenome</name>
    <dbReference type="NCBI Taxonomy" id="412755"/>
    <lineage>
        <taxon>unclassified sequences</taxon>
        <taxon>metagenomes</taxon>
        <taxon>ecological metagenomes</taxon>
    </lineage>
</organism>
<proteinExistence type="predicted"/>
<evidence type="ECO:0008006" key="2">
    <source>
        <dbReference type="Google" id="ProtNLM"/>
    </source>
</evidence>
<sequence length="395" mass="41042">MTDRIDMGVRIAGGKAKKADEFIPKSQLIEGAGITITDSAVPGADPTAPKDIKITATGGGGSVFGGLIGVNVETLSADKTLVAGTDKVIQHLSVGSASRYITLDTASATEGDLFEIKNVEIATTNYYLYIKQGTTNLDAVASGRFVSYVFDGTNWKSKSESTADAIVVYDSTVYGKNAFAGAGGTAIGRNTQAGGDGTSLGSEAISTIRGAAIGYNSDGSSYGVALGCSAKTNAKYGAVALGHQAQATRVSEISHNIIGSTANKQRKGTQHYQKITTDAMPIEMFLGGQTNQRLILSANSVLAFTGIITAREDVTDECATWEFKGSIKRDGANNTVLVGSAVIKVELLSDYPGLGVVDVNITADDTKESLKIEVTGSAANPVQFVGYLDTVETIF</sequence>
<protein>
    <recommendedName>
        <fullName evidence="2">Trimeric autotransporter adhesin YadA-like head domain-containing protein</fullName>
    </recommendedName>
</protein>
<name>A0A0F9T690_9ZZZZ</name>
<gene>
    <name evidence="1" type="ORF">LCGC14_0692780</name>
</gene>
<reference evidence="1" key="1">
    <citation type="journal article" date="2015" name="Nature">
        <title>Complex archaea that bridge the gap between prokaryotes and eukaryotes.</title>
        <authorList>
            <person name="Spang A."/>
            <person name="Saw J.H."/>
            <person name="Jorgensen S.L."/>
            <person name="Zaremba-Niedzwiedzka K."/>
            <person name="Martijn J."/>
            <person name="Lind A.E."/>
            <person name="van Eijk R."/>
            <person name="Schleper C."/>
            <person name="Guy L."/>
            <person name="Ettema T.J."/>
        </authorList>
    </citation>
    <scope>NUCLEOTIDE SEQUENCE</scope>
</reference>
<comment type="caution">
    <text evidence="1">The sequence shown here is derived from an EMBL/GenBank/DDBJ whole genome shotgun (WGS) entry which is preliminary data.</text>
</comment>
<dbReference type="EMBL" id="LAZR01001449">
    <property type="protein sequence ID" value="KKN44466.1"/>
    <property type="molecule type" value="Genomic_DNA"/>
</dbReference>
<evidence type="ECO:0000313" key="1">
    <source>
        <dbReference type="EMBL" id="KKN44466.1"/>
    </source>
</evidence>
<accession>A0A0F9T690</accession>